<evidence type="ECO:0000256" key="1">
    <source>
        <dbReference type="SAM" id="Phobius"/>
    </source>
</evidence>
<dbReference type="InterPro" id="IPR011055">
    <property type="entry name" value="Dup_hybrid_motif"/>
</dbReference>
<proteinExistence type="predicted"/>
<dbReference type="SUPFAM" id="SSF51261">
    <property type="entry name" value="Duplicated hybrid motif"/>
    <property type="match status" value="1"/>
</dbReference>
<sequence length="292" mass="33005">MKNKLYVPILLYQFFLLCFTNINLFGFDWPIPNGQAYINFGYNEKGTAERGVLFLGETSVFPSDAGELLFVSSNNQRSTFFHPLGNWIALQHQDSLISIYSHLSEFDQNSITTLTDKSISLGQTGHSGWANSQQLHFYVFDRKTIGYVNPQLLINMTDARPPYIKQTLLVGRDGQKIPLGRSTVVKQGTYKVYVEAYDVADIFGNNQVAPYLFKLFINGTLQSELELDLLSARNGKLQIGLRKGYEIKQIYQLDGTYMIGEIQLNRGKILCEIIVADTMGNEKSQISQIIAE</sequence>
<feature type="transmembrane region" description="Helical" evidence="1">
    <location>
        <begin position="6"/>
        <end position="27"/>
    </location>
</feature>
<organism evidence="2 3">
    <name type="scientific">Gracilinema caldarium (strain ATCC 51460 / DSM 7334 / H1)</name>
    <name type="common">Treponema caldarium</name>
    <dbReference type="NCBI Taxonomy" id="744872"/>
    <lineage>
        <taxon>Bacteria</taxon>
        <taxon>Pseudomonadati</taxon>
        <taxon>Spirochaetota</taxon>
        <taxon>Spirochaetia</taxon>
        <taxon>Spirochaetales</taxon>
        <taxon>Breznakiellaceae</taxon>
        <taxon>Gracilinema</taxon>
    </lineage>
</organism>
<name>F8EXG4_GRAC1</name>
<keyword evidence="1" id="KW-1133">Transmembrane helix</keyword>
<keyword evidence="1" id="KW-0812">Transmembrane</keyword>
<dbReference type="AlphaFoldDB" id="F8EXG4"/>
<protein>
    <submittedName>
        <fullName evidence="2">Peptidase M23</fullName>
    </submittedName>
</protein>
<gene>
    <name evidence="2" type="ordered locus">Spica_1042</name>
</gene>
<dbReference type="STRING" id="744872.Spica_1042"/>
<accession>F8EXG4</accession>
<evidence type="ECO:0000313" key="3">
    <source>
        <dbReference type="Proteomes" id="UP000000503"/>
    </source>
</evidence>
<dbReference type="Gene3D" id="2.70.70.10">
    <property type="entry name" value="Glucose Permease (Domain IIA)"/>
    <property type="match status" value="1"/>
</dbReference>
<dbReference type="EMBL" id="CP002868">
    <property type="protein sequence ID" value="AEJ19191.1"/>
    <property type="molecule type" value="Genomic_DNA"/>
</dbReference>
<dbReference type="RefSeq" id="WP_013968502.1">
    <property type="nucleotide sequence ID" value="NC_015732.1"/>
</dbReference>
<evidence type="ECO:0000313" key="2">
    <source>
        <dbReference type="EMBL" id="AEJ19191.1"/>
    </source>
</evidence>
<reference evidence="3" key="1">
    <citation type="journal article" date="2013" name="Stand. Genomic Sci.">
        <title>Genome sequence of the thermophilic fresh-water bacterium Spirochaeta caldaria type strain (H1(T)), reclassification of Spirochaeta caldaria, Spirochaeta stenostrepta, and Spirochaeta zuelzerae in the genus Treponema as Treponema caldaria comb. nov., Treponema stenostrepta comb. nov., and Treponema zuelzerae comb. nov., and emendation of the genus Treponema.</title>
        <authorList>
            <person name="Abt B."/>
            <person name="Goker M."/>
            <person name="Scheuner C."/>
            <person name="Han C."/>
            <person name="Lu M."/>
            <person name="Misra M."/>
            <person name="Lapidus A."/>
            <person name="Nolan M."/>
            <person name="Lucas S."/>
            <person name="Hammon N."/>
            <person name="Deshpande S."/>
            <person name="Cheng J.F."/>
            <person name="Tapia R."/>
            <person name="Goodwin L.A."/>
            <person name="Pitluck S."/>
            <person name="Liolios K."/>
            <person name="Pagani I."/>
            <person name="Ivanova N."/>
            <person name="Mavromatis K."/>
            <person name="Mikhailova N."/>
            <person name="Huntemann M."/>
            <person name="Pati A."/>
            <person name="Chen A."/>
            <person name="Palaniappan K."/>
            <person name="Land M."/>
            <person name="Hauser L."/>
            <person name="Jeffries C.D."/>
            <person name="Rohde M."/>
            <person name="Spring S."/>
            <person name="Gronow S."/>
            <person name="Detter J.C."/>
            <person name="Bristow J."/>
            <person name="Eisen J.A."/>
            <person name="Markowitz V."/>
            <person name="Hugenholtz P."/>
            <person name="Kyrpides N.C."/>
            <person name="Woyke T."/>
            <person name="Klenk H.P."/>
        </authorList>
    </citation>
    <scope>NUCLEOTIDE SEQUENCE</scope>
    <source>
        <strain evidence="3">ATCC 51460 / DSM 7334 / H1</strain>
    </source>
</reference>
<dbReference type="eggNOG" id="COG4942">
    <property type="taxonomic scope" value="Bacteria"/>
</dbReference>
<keyword evidence="3" id="KW-1185">Reference proteome</keyword>
<dbReference type="KEGG" id="scd:Spica_1042"/>
<keyword evidence="1" id="KW-0472">Membrane</keyword>
<dbReference type="Proteomes" id="UP000000503">
    <property type="component" value="Chromosome"/>
</dbReference>
<dbReference type="HOGENOM" id="CLU_083337_0_0_12"/>